<sequence length="44" mass="5033">MAWLNVYVTKMHRATGIKEIHSCIATKTVRKLPTDILSTNTIYL</sequence>
<reference evidence="1" key="1">
    <citation type="submission" date="2014-09" db="EMBL/GenBank/DDBJ databases">
        <authorList>
            <person name="Magalhaes I.L.F."/>
            <person name="Oliveira U."/>
            <person name="Santos F.R."/>
            <person name="Vidigal T.H.D.A."/>
            <person name="Brescovit A.D."/>
            <person name="Santos A.J."/>
        </authorList>
    </citation>
    <scope>NUCLEOTIDE SEQUENCE</scope>
    <source>
        <tissue evidence="1">Shoot tissue taken approximately 20 cm above the soil surface</tissue>
    </source>
</reference>
<accession>A0A0A9FW59</accession>
<name>A0A0A9FW59_ARUDO</name>
<dbReference type="EMBL" id="GBRH01183355">
    <property type="protein sequence ID" value="JAE14541.1"/>
    <property type="molecule type" value="Transcribed_RNA"/>
</dbReference>
<organism evidence="1">
    <name type="scientific">Arundo donax</name>
    <name type="common">Giant reed</name>
    <name type="synonym">Donax arundinaceus</name>
    <dbReference type="NCBI Taxonomy" id="35708"/>
    <lineage>
        <taxon>Eukaryota</taxon>
        <taxon>Viridiplantae</taxon>
        <taxon>Streptophyta</taxon>
        <taxon>Embryophyta</taxon>
        <taxon>Tracheophyta</taxon>
        <taxon>Spermatophyta</taxon>
        <taxon>Magnoliopsida</taxon>
        <taxon>Liliopsida</taxon>
        <taxon>Poales</taxon>
        <taxon>Poaceae</taxon>
        <taxon>PACMAD clade</taxon>
        <taxon>Arundinoideae</taxon>
        <taxon>Arundineae</taxon>
        <taxon>Arundo</taxon>
    </lineage>
</organism>
<dbReference type="AlphaFoldDB" id="A0A0A9FW59"/>
<reference evidence="1" key="2">
    <citation type="journal article" date="2015" name="Data Brief">
        <title>Shoot transcriptome of the giant reed, Arundo donax.</title>
        <authorList>
            <person name="Barrero R.A."/>
            <person name="Guerrero F.D."/>
            <person name="Moolhuijzen P."/>
            <person name="Goolsby J.A."/>
            <person name="Tidwell J."/>
            <person name="Bellgard S.E."/>
            <person name="Bellgard M.I."/>
        </authorList>
    </citation>
    <scope>NUCLEOTIDE SEQUENCE</scope>
    <source>
        <tissue evidence="1">Shoot tissue taken approximately 20 cm above the soil surface</tissue>
    </source>
</reference>
<proteinExistence type="predicted"/>
<protein>
    <submittedName>
        <fullName evidence="1">Uncharacterized protein</fullName>
    </submittedName>
</protein>
<evidence type="ECO:0000313" key="1">
    <source>
        <dbReference type="EMBL" id="JAE14541.1"/>
    </source>
</evidence>